<accession>A0ABT8JJ20</accession>
<feature type="domain" description="RNA polymerase sigma factor 70 region 4 type 2" evidence="6">
    <location>
        <begin position="111"/>
        <end position="161"/>
    </location>
</feature>
<dbReference type="Gene3D" id="1.10.10.10">
    <property type="entry name" value="Winged helix-like DNA-binding domain superfamily/Winged helix DNA-binding domain"/>
    <property type="match status" value="1"/>
</dbReference>
<proteinExistence type="inferred from homology"/>
<gene>
    <name evidence="7" type="ORF">P5G61_28130</name>
</gene>
<keyword evidence="8" id="KW-1185">Reference proteome</keyword>
<comment type="similarity">
    <text evidence="1">Belongs to the sigma-70 factor family. ECF subfamily.</text>
</comment>
<dbReference type="Gene3D" id="1.10.1740.10">
    <property type="match status" value="1"/>
</dbReference>
<evidence type="ECO:0000313" key="8">
    <source>
        <dbReference type="Proteomes" id="UP001174205"/>
    </source>
</evidence>
<dbReference type="SUPFAM" id="SSF88946">
    <property type="entry name" value="Sigma2 domain of RNA polymerase sigma factors"/>
    <property type="match status" value="1"/>
</dbReference>
<evidence type="ECO:0000313" key="7">
    <source>
        <dbReference type="EMBL" id="MDN4605124.1"/>
    </source>
</evidence>
<dbReference type="PANTHER" id="PTHR43133:SF51">
    <property type="entry name" value="RNA POLYMERASE SIGMA FACTOR"/>
    <property type="match status" value="1"/>
</dbReference>
<keyword evidence="3" id="KW-0731">Sigma factor</keyword>
<dbReference type="Pfam" id="PF08281">
    <property type="entry name" value="Sigma70_r4_2"/>
    <property type="match status" value="1"/>
</dbReference>
<dbReference type="InterPro" id="IPR007627">
    <property type="entry name" value="RNA_pol_sigma70_r2"/>
</dbReference>
<organism evidence="7 8">
    <name type="scientific">Paenibacillus vandeheii</name>
    <dbReference type="NCBI Taxonomy" id="3035917"/>
    <lineage>
        <taxon>Bacteria</taxon>
        <taxon>Bacillati</taxon>
        <taxon>Bacillota</taxon>
        <taxon>Bacilli</taxon>
        <taxon>Bacillales</taxon>
        <taxon>Paenibacillaceae</taxon>
        <taxon>Paenibacillus</taxon>
    </lineage>
</organism>
<sequence>MDSTDLINQARQGDRDAFIKLIREIENSLYNTAKSMLRKEEDVADAIQETILKAYKSMHTLREPQYFRTWMFRILINECNTMLARRSLSNSYAEVPAQQKEYSSPYDEVDMREAVDRLEESKRIVIVLHYFEDLSLRQVADALGISESAVKMRLTRARQELYHTFKNFREVKLYVKPV</sequence>
<dbReference type="Pfam" id="PF04542">
    <property type="entry name" value="Sigma70_r2"/>
    <property type="match status" value="1"/>
</dbReference>
<dbReference type="SUPFAM" id="SSF88659">
    <property type="entry name" value="Sigma3 and sigma4 domains of RNA polymerase sigma factors"/>
    <property type="match status" value="1"/>
</dbReference>
<dbReference type="InterPro" id="IPR013325">
    <property type="entry name" value="RNA_pol_sigma_r2"/>
</dbReference>
<keyword evidence="2" id="KW-0805">Transcription regulation</keyword>
<keyword evidence="4" id="KW-0804">Transcription</keyword>
<evidence type="ECO:0000259" key="6">
    <source>
        <dbReference type="Pfam" id="PF08281"/>
    </source>
</evidence>
<protein>
    <submittedName>
        <fullName evidence="7">Sigma-70 family RNA polymerase sigma factor</fullName>
    </submittedName>
</protein>
<dbReference type="InterPro" id="IPR013249">
    <property type="entry name" value="RNA_pol_sigma70_r4_t2"/>
</dbReference>
<dbReference type="CDD" id="cd06171">
    <property type="entry name" value="Sigma70_r4"/>
    <property type="match status" value="1"/>
</dbReference>
<dbReference type="InterPro" id="IPR014284">
    <property type="entry name" value="RNA_pol_sigma-70_dom"/>
</dbReference>
<dbReference type="EMBL" id="JAROCD010000018">
    <property type="protein sequence ID" value="MDN4605124.1"/>
    <property type="molecule type" value="Genomic_DNA"/>
</dbReference>
<evidence type="ECO:0000259" key="5">
    <source>
        <dbReference type="Pfam" id="PF04542"/>
    </source>
</evidence>
<dbReference type="InterPro" id="IPR013324">
    <property type="entry name" value="RNA_pol_sigma_r3/r4-like"/>
</dbReference>
<dbReference type="InterPro" id="IPR036388">
    <property type="entry name" value="WH-like_DNA-bd_sf"/>
</dbReference>
<dbReference type="NCBIfam" id="TIGR02937">
    <property type="entry name" value="sigma70-ECF"/>
    <property type="match status" value="1"/>
</dbReference>
<evidence type="ECO:0000256" key="1">
    <source>
        <dbReference type="ARBA" id="ARBA00010641"/>
    </source>
</evidence>
<name>A0ABT8JJ20_9BACL</name>
<reference evidence="7" key="1">
    <citation type="submission" date="2023-03" db="EMBL/GenBank/DDBJ databases">
        <title>MT1 and MT2 Draft Genomes of Novel Species.</title>
        <authorList>
            <person name="Venkateswaran K."/>
        </authorList>
    </citation>
    <scope>NUCLEOTIDE SEQUENCE</scope>
    <source>
        <strain evidence="7">F6_3S_P_1C</strain>
    </source>
</reference>
<evidence type="ECO:0000256" key="2">
    <source>
        <dbReference type="ARBA" id="ARBA00023015"/>
    </source>
</evidence>
<dbReference type="PANTHER" id="PTHR43133">
    <property type="entry name" value="RNA POLYMERASE ECF-TYPE SIGMA FACTO"/>
    <property type="match status" value="1"/>
</dbReference>
<evidence type="ECO:0000256" key="4">
    <source>
        <dbReference type="ARBA" id="ARBA00023163"/>
    </source>
</evidence>
<comment type="caution">
    <text evidence="7">The sequence shown here is derived from an EMBL/GenBank/DDBJ whole genome shotgun (WGS) entry which is preliminary data.</text>
</comment>
<dbReference type="Proteomes" id="UP001174205">
    <property type="component" value="Unassembled WGS sequence"/>
</dbReference>
<evidence type="ECO:0000256" key="3">
    <source>
        <dbReference type="ARBA" id="ARBA00023082"/>
    </source>
</evidence>
<dbReference type="InterPro" id="IPR039425">
    <property type="entry name" value="RNA_pol_sigma-70-like"/>
</dbReference>
<feature type="domain" description="RNA polymerase sigma-70 region 2" evidence="5">
    <location>
        <begin position="21"/>
        <end position="87"/>
    </location>
</feature>
<dbReference type="RefSeq" id="WP_301249541.1">
    <property type="nucleotide sequence ID" value="NZ_JAROCD010000018.1"/>
</dbReference>